<dbReference type="Proteomes" id="UP000542353">
    <property type="component" value="Unassembled WGS sequence"/>
</dbReference>
<keyword evidence="1" id="KW-0472">Membrane</keyword>
<dbReference type="RefSeq" id="WP_184253315.1">
    <property type="nucleotide sequence ID" value="NZ_JACHIH010000001.1"/>
</dbReference>
<organism evidence="2 3">
    <name type="scientific">Rhodopseudomonas rhenobacensis</name>
    <dbReference type="NCBI Taxonomy" id="87461"/>
    <lineage>
        <taxon>Bacteria</taxon>
        <taxon>Pseudomonadati</taxon>
        <taxon>Pseudomonadota</taxon>
        <taxon>Alphaproteobacteria</taxon>
        <taxon>Hyphomicrobiales</taxon>
        <taxon>Nitrobacteraceae</taxon>
        <taxon>Rhodopseudomonas</taxon>
    </lineage>
</organism>
<sequence length="103" mass="11226">MDQQETVLLAIWWAVLTAASAYGSAYFTRLDPPSITWAKITFAGVLLLAYAATWATAPLVASVMTISQFYTMLCVFMWPMTFLGAPLCVGTIVGVLISKTRIV</sequence>
<feature type="transmembrane region" description="Helical" evidence="1">
    <location>
        <begin position="69"/>
        <end position="97"/>
    </location>
</feature>
<gene>
    <name evidence="2" type="ORF">HNR60_000208</name>
</gene>
<evidence type="ECO:0000313" key="3">
    <source>
        <dbReference type="Proteomes" id="UP000542353"/>
    </source>
</evidence>
<evidence type="ECO:0000313" key="2">
    <source>
        <dbReference type="EMBL" id="MBB5045479.1"/>
    </source>
</evidence>
<keyword evidence="1" id="KW-1133">Transmembrane helix</keyword>
<proteinExistence type="predicted"/>
<accession>A0A7W7Z069</accession>
<name>A0A7W7Z069_9BRAD</name>
<keyword evidence="1" id="KW-0812">Transmembrane</keyword>
<protein>
    <submittedName>
        <fullName evidence="2">Uncharacterized protein</fullName>
    </submittedName>
</protein>
<feature type="transmembrane region" description="Helical" evidence="1">
    <location>
        <begin position="6"/>
        <end position="28"/>
    </location>
</feature>
<evidence type="ECO:0000256" key="1">
    <source>
        <dbReference type="SAM" id="Phobius"/>
    </source>
</evidence>
<dbReference type="AlphaFoldDB" id="A0A7W7Z069"/>
<feature type="transmembrane region" description="Helical" evidence="1">
    <location>
        <begin position="40"/>
        <end position="63"/>
    </location>
</feature>
<reference evidence="2 3" key="1">
    <citation type="submission" date="2020-08" db="EMBL/GenBank/DDBJ databases">
        <title>Genomic Encyclopedia of Type Strains, Phase IV (KMG-IV): sequencing the most valuable type-strain genomes for metagenomic binning, comparative biology and taxonomic classification.</title>
        <authorList>
            <person name="Goeker M."/>
        </authorList>
    </citation>
    <scope>NUCLEOTIDE SEQUENCE [LARGE SCALE GENOMIC DNA]</scope>
    <source>
        <strain evidence="2 3">DSM 12706</strain>
    </source>
</reference>
<comment type="caution">
    <text evidence="2">The sequence shown here is derived from an EMBL/GenBank/DDBJ whole genome shotgun (WGS) entry which is preliminary data.</text>
</comment>
<keyword evidence="3" id="KW-1185">Reference proteome</keyword>
<dbReference type="EMBL" id="JACHIH010000001">
    <property type="protein sequence ID" value="MBB5045479.1"/>
    <property type="molecule type" value="Genomic_DNA"/>
</dbReference>